<protein>
    <submittedName>
        <fullName evidence="2">DnaJ/Hsp40 cysteine-rich domain superfamily protein</fullName>
    </submittedName>
</protein>
<reference evidence="2 3" key="1">
    <citation type="submission" date="2020-06" db="EMBL/GenBank/DDBJ databases">
        <title>Transcriptomic and genomic resources for Thalictrum thalictroides and T. hernandezii: Facilitating candidate gene discovery in an emerging model plant lineage.</title>
        <authorList>
            <person name="Arias T."/>
            <person name="Riano-Pachon D.M."/>
            <person name="Di Stilio V.S."/>
        </authorList>
    </citation>
    <scope>NUCLEOTIDE SEQUENCE [LARGE SCALE GENOMIC DNA]</scope>
    <source>
        <strain evidence="3">cv. WT478/WT964</strain>
        <tissue evidence="2">Leaves</tissue>
    </source>
</reference>
<evidence type="ECO:0000313" key="2">
    <source>
        <dbReference type="EMBL" id="KAF5208185.1"/>
    </source>
</evidence>
<dbReference type="InterPro" id="IPR036410">
    <property type="entry name" value="HSP_DnaJ_Cys-rich_dom_sf"/>
</dbReference>
<name>A0A7J6XGL2_THATH</name>
<dbReference type="PANTHER" id="PTHR15852:SF77">
    <property type="entry name" value="PROTEIN P13.9, PUTATIVE-RELATED"/>
    <property type="match status" value="1"/>
</dbReference>
<dbReference type="Proteomes" id="UP000554482">
    <property type="component" value="Unassembled WGS sequence"/>
</dbReference>
<organism evidence="2 3">
    <name type="scientific">Thalictrum thalictroides</name>
    <name type="common">Rue-anemone</name>
    <name type="synonym">Anemone thalictroides</name>
    <dbReference type="NCBI Taxonomy" id="46969"/>
    <lineage>
        <taxon>Eukaryota</taxon>
        <taxon>Viridiplantae</taxon>
        <taxon>Streptophyta</taxon>
        <taxon>Embryophyta</taxon>
        <taxon>Tracheophyta</taxon>
        <taxon>Spermatophyta</taxon>
        <taxon>Magnoliopsida</taxon>
        <taxon>Ranunculales</taxon>
        <taxon>Ranunculaceae</taxon>
        <taxon>Thalictroideae</taxon>
        <taxon>Thalictrum</taxon>
    </lineage>
</organism>
<evidence type="ECO:0000259" key="1">
    <source>
        <dbReference type="Pfam" id="PF25436"/>
    </source>
</evidence>
<keyword evidence="3" id="KW-1185">Reference proteome</keyword>
<dbReference type="GO" id="GO:0009570">
    <property type="term" value="C:chloroplast stroma"/>
    <property type="evidence" value="ECO:0007669"/>
    <property type="project" value="TreeGrafter"/>
</dbReference>
<dbReference type="OrthoDB" id="2019540at2759"/>
<proteinExistence type="predicted"/>
<dbReference type="Pfam" id="PF25436">
    <property type="entry name" value="BSD2_CRD"/>
    <property type="match status" value="1"/>
</dbReference>
<accession>A0A7J6XGL2</accession>
<comment type="caution">
    <text evidence="2">The sequence shown here is derived from an EMBL/GenBank/DDBJ whole genome shotgun (WGS) entry which is preliminary data.</text>
</comment>
<dbReference type="SUPFAM" id="SSF57938">
    <property type="entry name" value="DnaJ/Hsp40 cysteine-rich domain"/>
    <property type="match status" value="1"/>
</dbReference>
<dbReference type="GO" id="GO:0101031">
    <property type="term" value="C:protein folding chaperone complex"/>
    <property type="evidence" value="ECO:0007669"/>
    <property type="project" value="TreeGrafter"/>
</dbReference>
<dbReference type="GO" id="GO:0044183">
    <property type="term" value="F:protein folding chaperone"/>
    <property type="evidence" value="ECO:0007669"/>
    <property type="project" value="TreeGrafter"/>
</dbReference>
<dbReference type="AlphaFoldDB" id="A0A7J6XGL2"/>
<feature type="domain" description="BSD2 cysteine rich" evidence="1">
    <location>
        <begin position="66"/>
        <end position="134"/>
    </location>
</feature>
<dbReference type="PANTHER" id="PTHR15852">
    <property type="entry name" value="PLASTID TRANSCRIPTIONALLY ACTIVE PROTEIN"/>
    <property type="match status" value="1"/>
</dbReference>
<gene>
    <name evidence="2" type="ORF">FRX31_002226</name>
</gene>
<dbReference type="InterPro" id="IPR057453">
    <property type="entry name" value="BSD2_CRD"/>
</dbReference>
<sequence>MANTLCFTRLSSSFPSNKSGVLIGASNTRKVILSDNSVLGSFIRTDRSYSITVKAVDSNNPGAKVNSLVCANCDGNGAIACSQCKGAGVNSVDHFDGKFKAGALCWLCRGKKEMLCGDCNGAGFMGGFMSTYDE</sequence>
<dbReference type="EMBL" id="JABWDY010000331">
    <property type="protein sequence ID" value="KAF5208185.1"/>
    <property type="molecule type" value="Genomic_DNA"/>
</dbReference>
<evidence type="ECO:0000313" key="3">
    <source>
        <dbReference type="Proteomes" id="UP000554482"/>
    </source>
</evidence>